<dbReference type="InterPro" id="IPR038905">
    <property type="entry name" value="ARMC2"/>
</dbReference>
<dbReference type="Proteomes" id="UP000594454">
    <property type="component" value="Chromosome 4"/>
</dbReference>
<dbReference type="GO" id="GO:0044782">
    <property type="term" value="P:cilium organization"/>
    <property type="evidence" value="ECO:0007669"/>
    <property type="project" value="TreeGrafter"/>
</dbReference>
<dbReference type="OrthoDB" id="247006at2759"/>
<feature type="compositionally biased region" description="Low complexity" evidence="2">
    <location>
        <begin position="191"/>
        <end position="213"/>
    </location>
</feature>
<evidence type="ECO:0000256" key="1">
    <source>
        <dbReference type="PROSITE-ProRule" id="PRU00259"/>
    </source>
</evidence>
<feature type="non-terminal residue" evidence="3">
    <location>
        <position position="980"/>
    </location>
</feature>
<dbReference type="EMBL" id="LR899012">
    <property type="protein sequence ID" value="CAD7086983.1"/>
    <property type="molecule type" value="Genomic_DNA"/>
</dbReference>
<dbReference type="SUPFAM" id="SSF48371">
    <property type="entry name" value="ARM repeat"/>
    <property type="match status" value="1"/>
</dbReference>
<dbReference type="InParanoid" id="A0A7R8UUS7"/>
<feature type="region of interest" description="Disordered" evidence="2">
    <location>
        <begin position="1"/>
        <end position="32"/>
    </location>
</feature>
<dbReference type="SMART" id="SM00185">
    <property type="entry name" value="ARM"/>
    <property type="match status" value="4"/>
</dbReference>
<organism evidence="3 4">
    <name type="scientific">Hermetia illucens</name>
    <name type="common">Black soldier fly</name>
    <dbReference type="NCBI Taxonomy" id="343691"/>
    <lineage>
        <taxon>Eukaryota</taxon>
        <taxon>Metazoa</taxon>
        <taxon>Ecdysozoa</taxon>
        <taxon>Arthropoda</taxon>
        <taxon>Hexapoda</taxon>
        <taxon>Insecta</taxon>
        <taxon>Pterygota</taxon>
        <taxon>Neoptera</taxon>
        <taxon>Endopterygota</taxon>
        <taxon>Diptera</taxon>
        <taxon>Brachycera</taxon>
        <taxon>Stratiomyomorpha</taxon>
        <taxon>Stratiomyidae</taxon>
        <taxon>Hermetiinae</taxon>
        <taxon>Hermetia</taxon>
    </lineage>
</organism>
<dbReference type="InterPro" id="IPR011989">
    <property type="entry name" value="ARM-like"/>
</dbReference>
<dbReference type="FunCoup" id="A0A7R8UUS7">
    <property type="interactions" value="2"/>
</dbReference>
<sequence>GARLVSTRRPITPREPRRQLYGKLAPPGRPPSAFSLRYLQFESRALPSLEPIQQQQQRPQQIALEEIPTVPRSGSVGTLLDYVGATTNNNSAASSNQSIGTTTAATTNNNVRLQGKLPALLSPPKITASLDNLSEEMPPHHPDLQDSIDNNLSHEDQPQQEQQQNQHQLEDNVTSDKIDINQNIENESQPSAAIKDTSTAATTSSSHTSSSRAGNLLRTRQTKSFDVALSSASGDGNVPATIPLKDKIPNKVDLVGNHRRKDSPVRIGGAVGVGGVSAPFVTRTRLTRSNDLLAQSTTETLLDLLKAHAGIKECNEETVQHINAILVELYTRVKGAKGNWRGAILGGLYGLVECSSPKILLAVARVVLALCVTGSNLTGACKLVFKVARSETNDHLFADSDVPELLIEGLGRASPIDEPEACIYGYGAVRFLASAIQQQPNPTANVNGKSPITQVTNKQKSIAHRLARHGAVQLMVLHLQILNEVGAVQKLSGPPLHALFQLSAALRALAGIPQVIVNSVNLSKSLVTSVSLPEGNFPIIKETKEKQDINLELACPHLVKAAEICLGEPEVQANIVRTLSVMSEHDSCCEALSMYAARIGMLLGPSNNIPNCGVEKSLALLSRLGYILGNIMAKFDSARVQFYANDVAMEYLLDSLNTYSKQKLTISNQMGDTVLDVLVKLVRVVANISVNAEVGHSLGSRPILGDVLHHLLIVTNEEKDDNMTPEMEELLQATLGALHNLCFYQEDGNENREDVSDGSMCDCLSALSIALCETLNSGPQSVRAEVARVLGNMTRNELARESFCSAGGLKAIVKCLGSDDYELAATSSGVLVNLLGDWERRAPFRELKGPVLLRDILQKAAVQEDWLLAGIVCQAFWNFLIDSGNVIGALGEDEADYIAGNLAEYLDEKRIFKEDPPDMLWEQFATVATDLLERIQASMSYGNTPCCSSDDENDIIGFNNVDTPEISEKWKGEFKRWLDN</sequence>
<protein>
    <recommendedName>
        <fullName evidence="5">Armadillo repeat-containing protein 2</fullName>
    </recommendedName>
</protein>
<feature type="region of interest" description="Disordered" evidence="2">
    <location>
        <begin position="184"/>
        <end position="219"/>
    </location>
</feature>
<dbReference type="Gene3D" id="1.25.10.10">
    <property type="entry name" value="Leucine-rich Repeat Variant"/>
    <property type="match status" value="2"/>
</dbReference>
<evidence type="ECO:0000256" key="2">
    <source>
        <dbReference type="SAM" id="MobiDB-lite"/>
    </source>
</evidence>
<feature type="region of interest" description="Disordered" evidence="2">
    <location>
        <begin position="130"/>
        <end position="169"/>
    </location>
</feature>
<dbReference type="InterPro" id="IPR016024">
    <property type="entry name" value="ARM-type_fold"/>
</dbReference>
<gene>
    <name evidence="3" type="ORF">HERILL_LOCUS9719</name>
</gene>
<evidence type="ECO:0008006" key="5">
    <source>
        <dbReference type="Google" id="ProtNLM"/>
    </source>
</evidence>
<evidence type="ECO:0000313" key="3">
    <source>
        <dbReference type="EMBL" id="CAD7086983.1"/>
    </source>
</evidence>
<dbReference type="PANTHER" id="PTHR21356">
    <property type="entry name" value="ARMADILLO REPEAT CONTAINING 2"/>
    <property type="match status" value="1"/>
</dbReference>
<dbReference type="PROSITE" id="PS50176">
    <property type="entry name" value="ARM_REPEAT"/>
    <property type="match status" value="1"/>
</dbReference>
<reference evidence="3 4" key="1">
    <citation type="submission" date="2020-11" db="EMBL/GenBank/DDBJ databases">
        <authorList>
            <person name="Wallbank WR R."/>
            <person name="Pardo Diaz C."/>
            <person name="Kozak K."/>
            <person name="Martin S."/>
            <person name="Jiggins C."/>
            <person name="Moest M."/>
            <person name="Warren A I."/>
            <person name="Generalovic N T."/>
            <person name="Byers J.R.P. K."/>
            <person name="Montejo-Kovacevich G."/>
            <person name="Yen C E."/>
        </authorList>
    </citation>
    <scope>NUCLEOTIDE SEQUENCE [LARGE SCALE GENOMIC DNA]</scope>
</reference>
<accession>A0A7R8UUS7</accession>
<feature type="repeat" description="ARM" evidence="1">
    <location>
        <begin position="807"/>
        <end position="834"/>
    </location>
</feature>
<name>A0A7R8UUS7_HERIL</name>
<dbReference type="AlphaFoldDB" id="A0A7R8UUS7"/>
<keyword evidence="4" id="KW-1185">Reference proteome</keyword>
<proteinExistence type="predicted"/>
<dbReference type="InterPro" id="IPR000225">
    <property type="entry name" value="Armadillo"/>
</dbReference>
<evidence type="ECO:0000313" key="4">
    <source>
        <dbReference type="Proteomes" id="UP000594454"/>
    </source>
</evidence>
<dbReference type="PANTHER" id="PTHR21356:SF1">
    <property type="entry name" value="ARMADILLO REPEAT-CONTAINING PROTEIN 2"/>
    <property type="match status" value="1"/>
</dbReference>